<feature type="compositionally biased region" description="Polar residues" evidence="2">
    <location>
        <begin position="11"/>
        <end position="27"/>
    </location>
</feature>
<dbReference type="InterPro" id="IPR036875">
    <property type="entry name" value="Znf_CCHC_sf"/>
</dbReference>
<proteinExistence type="predicted"/>
<dbReference type="AlphaFoldDB" id="A0A6J8CTF8"/>
<dbReference type="Gene3D" id="2.40.70.10">
    <property type="entry name" value="Acid Proteases"/>
    <property type="match status" value="1"/>
</dbReference>
<sequence>MVKDIWKLLTSNRSKSPPRQFPNSPVNNMGGGNRDTNCFSCGKPGHFARDCRSRSRSNSPVHQSDTGQPSPVTIREIYMYKGKAQIEAKPMYIPVLVNGLKSHGVIDSGAQVSILNTELFRKLRTKPKLSDTVVVKGISTAGTIKAEVVEKVELQIGRSKIECNMLVADIEDELILGLDFLETNRVIVDHEQYTITLNKEIISATERSSTEIGDFKVYRAVVAETTVLPPYTSQFILVKLDTKPEGDIVIQPSPNLGKMLSPNSLCKPEKDIYL</sequence>
<dbReference type="OrthoDB" id="6157735at2759"/>
<dbReference type="InterPro" id="IPR001878">
    <property type="entry name" value="Znf_CCHC"/>
</dbReference>
<keyword evidence="1" id="KW-0479">Metal-binding</keyword>
<dbReference type="PROSITE" id="PS00141">
    <property type="entry name" value="ASP_PROTEASE"/>
    <property type="match status" value="1"/>
</dbReference>
<dbReference type="PROSITE" id="PS50158">
    <property type="entry name" value="ZF_CCHC"/>
    <property type="match status" value="1"/>
</dbReference>
<dbReference type="InterPro" id="IPR001969">
    <property type="entry name" value="Aspartic_peptidase_AS"/>
</dbReference>
<name>A0A6J8CTF8_MYTCO</name>
<evidence type="ECO:0000313" key="5">
    <source>
        <dbReference type="Proteomes" id="UP000507470"/>
    </source>
</evidence>
<dbReference type="CDD" id="cd00303">
    <property type="entry name" value="retropepsin_like"/>
    <property type="match status" value="1"/>
</dbReference>
<reference evidence="4 5" key="1">
    <citation type="submission" date="2020-06" db="EMBL/GenBank/DDBJ databases">
        <authorList>
            <person name="Li R."/>
            <person name="Bekaert M."/>
        </authorList>
    </citation>
    <scope>NUCLEOTIDE SEQUENCE [LARGE SCALE GENOMIC DNA]</scope>
    <source>
        <strain evidence="5">wild</strain>
    </source>
</reference>
<evidence type="ECO:0000313" key="4">
    <source>
        <dbReference type="EMBL" id="CAC5398170.1"/>
    </source>
</evidence>
<accession>A0A6J8CTF8</accession>
<feature type="region of interest" description="Disordered" evidence="2">
    <location>
        <begin position="51"/>
        <end position="70"/>
    </location>
</feature>
<dbReference type="Gene3D" id="4.10.60.10">
    <property type="entry name" value="Zinc finger, CCHC-type"/>
    <property type="match status" value="1"/>
</dbReference>
<feature type="compositionally biased region" description="Polar residues" evidence="2">
    <location>
        <begin position="56"/>
        <end position="70"/>
    </location>
</feature>
<dbReference type="EMBL" id="CACVKT020005834">
    <property type="protein sequence ID" value="CAC5398170.1"/>
    <property type="molecule type" value="Genomic_DNA"/>
</dbReference>
<dbReference type="PANTHER" id="PTHR46888:SF1">
    <property type="entry name" value="RIBONUCLEASE H"/>
    <property type="match status" value="1"/>
</dbReference>
<evidence type="ECO:0000259" key="3">
    <source>
        <dbReference type="PROSITE" id="PS50158"/>
    </source>
</evidence>
<dbReference type="InterPro" id="IPR021109">
    <property type="entry name" value="Peptidase_aspartic_dom_sf"/>
</dbReference>
<dbReference type="GO" id="GO:0006508">
    <property type="term" value="P:proteolysis"/>
    <property type="evidence" value="ECO:0007669"/>
    <property type="project" value="InterPro"/>
</dbReference>
<keyword evidence="5" id="KW-1185">Reference proteome</keyword>
<feature type="region of interest" description="Disordered" evidence="2">
    <location>
        <begin position="11"/>
        <end position="33"/>
    </location>
</feature>
<dbReference type="SMART" id="SM00343">
    <property type="entry name" value="ZnF_C2HC"/>
    <property type="match status" value="1"/>
</dbReference>
<dbReference type="SUPFAM" id="SSF50630">
    <property type="entry name" value="Acid proteases"/>
    <property type="match status" value="1"/>
</dbReference>
<protein>
    <recommendedName>
        <fullName evidence="3">CCHC-type domain-containing protein</fullName>
    </recommendedName>
</protein>
<organism evidence="4 5">
    <name type="scientific">Mytilus coruscus</name>
    <name type="common">Sea mussel</name>
    <dbReference type="NCBI Taxonomy" id="42192"/>
    <lineage>
        <taxon>Eukaryota</taxon>
        <taxon>Metazoa</taxon>
        <taxon>Spiralia</taxon>
        <taxon>Lophotrochozoa</taxon>
        <taxon>Mollusca</taxon>
        <taxon>Bivalvia</taxon>
        <taxon>Autobranchia</taxon>
        <taxon>Pteriomorphia</taxon>
        <taxon>Mytilida</taxon>
        <taxon>Mytiloidea</taxon>
        <taxon>Mytilidae</taxon>
        <taxon>Mytilinae</taxon>
        <taxon>Mytilus</taxon>
    </lineage>
</organism>
<evidence type="ECO:0000256" key="1">
    <source>
        <dbReference type="PROSITE-ProRule" id="PRU00047"/>
    </source>
</evidence>
<dbReference type="Proteomes" id="UP000507470">
    <property type="component" value="Unassembled WGS sequence"/>
</dbReference>
<dbReference type="Pfam" id="PF13975">
    <property type="entry name" value="gag-asp_proteas"/>
    <property type="match status" value="1"/>
</dbReference>
<keyword evidence="1" id="KW-0862">Zinc</keyword>
<dbReference type="SUPFAM" id="SSF57756">
    <property type="entry name" value="Retrovirus zinc finger-like domains"/>
    <property type="match status" value="1"/>
</dbReference>
<dbReference type="Pfam" id="PF00098">
    <property type="entry name" value="zf-CCHC"/>
    <property type="match status" value="1"/>
</dbReference>
<dbReference type="GO" id="GO:0004190">
    <property type="term" value="F:aspartic-type endopeptidase activity"/>
    <property type="evidence" value="ECO:0007669"/>
    <property type="project" value="InterPro"/>
</dbReference>
<dbReference type="PANTHER" id="PTHR46888">
    <property type="entry name" value="ZINC KNUCKLE DOMAINCONTAINING PROTEIN-RELATED"/>
    <property type="match status" value="1"/>
</dbReference>
<gene>
    <name evidence="4" type="ORF">MCOR_32554</name>
</gene>
<dbReference type="GO" id="GO:0003676">
    <property type="term" value="F:nucleic acid binding"/>
    <property type="evidence" value="ECO:0007669"/>
    <property type="project" value="InterPro"/>
</dbReference>
<dbReference type="GO" id="GO:0008270">
    <property type="term" value="F:zinc ion binding"/>
    <property type="evidence" value="ECO:0007669"/>
    <property type="project" value="UniProtKB-KW"/>
</dbReference>
<feature type="domain" description="CCHC-type" evidence="3">
    <location>
        <begin position="38"/>
        <end position="53"/>
    </location>
</feature>
<evidence type="ECO:0000256" key="2">
    <source>
        <dbReference type="SAM" id="MobiDB-lite"/>
    </source>
</evidence>
<keyword evidence="1" id="KW-0863">Zinc-finger</keyword>